<keyword evidence="1 3" id="KW-0807">Transducer</keyword>
<proteinExistence type="inferred from homology"/>
<dbReference type="Pfam" id="PF11563">
    <property type="entry name" value="Protoglobin"/>
    <property type="match status" value="1"/>
</dbReference>
<dbReference type="STRING" id="1324314.BVG16_18730"/>
<evidence type="ECO:0000256" key="3">
    <source>
        <dbReference type="PROSITE-ProRule" id="PRU00284"/>
    </source>
</evidence>
<evidence type="ECO:0000259" key="4">
    <source>
        <dbReference type="PROSITE" id="PS50111"/>
    </source>
</evidence>
<reference evidence="5 6" key="1">
    <citation type="submission" date="2017-01" db="EMBL/GenBank/DDBJ databases">
        <title>Genome analysis of Paenibacillus selenitrireducens ES3-24.</title>
        <authorList>
            <person name="Xu D."/>
            <person name="Yao R."/>
            <person name="Zheng S."/>
        </authorList>
    </citation>
    <scope>NUCLEOTIDE SEQUENCE [LARGE SCALE GENOMIC DNA]</scope>
    <source>
        <strain evidence="5 6">ES3-24</strain>
    </source>
</reference>
<dbReference type="GO" id="GO:0004888">
    <property type="term" value="F:transmembrane signaling receptor activity"/>
    <property type="evidence" value="ECO:0007669"/>
    <property type="project" value="InterPro"/>
</dbReference>
<dbReference type="EMBL" id="MSZX01000007">
    <property type="protein sequence ID" value="OPA76239.1"/>
    <property type="molecule type" value="Genomic_DNA"/>
</dbReference>
<keyword evidence="6" id="KW-1185">Reference proteome</keyword>
<name>A0A1T2X8N8_9BACL</name>
<dbReference type="RefSeq" id="WP_078500495.1">
    <property type="nucleotide sequence ID" value="NZ_MSZX01000007.1"/>
</dbReference>
<dbReference type="SUPFAM" id="SSF58104">
    <property type="entry name" value="Methyl-accepting chemotaxis protein (MCP) signaling domain"/>
    <property type="match status" value="1"/>
</dbReference>
<dbReference type="InterPro" id="IPR039379">
    <property type="entry name" value="Protoglobin_sensor_dom"/>
</dbReference>
<dbReference type="Gene3D" id="1.10.287.950">
    <property type="entry name" value="Methyl-accepting chemotaxis protein"/>
    <property type="match status" value="1"/>
</dbReference>
<evidence type="ECO:0000313" key="6">
    <source>
        <dbReference type="Proteomes" id="UP000190188"/>
    </source>
</evidence>
<dbReference type="GO" id="GO:0020037">
    <property type="term" value="F:heme binding"/>
    <property type="evidence" value="ECO:0007669"/>
    <property type="project" value="InterPro"/>
</dbReference>
<dbReference type="Pfam" id="PF00015">
    <property type="entry name" value="MCPsignal"/>
    <property type="match status" value="1"/>
</dbReference>
<dbReference type="Gene3D" id="1.10.490.10">
    <property type="entry name" value="Globins"/>
    <property type="match status" value="1"/>
</dbReference>
<gene>
    <name evidence="5" type="ORF">BVG16_18730</name>
</gene>
<dbReference type="SMART" id="SM00283">
    <property type="entry name" value="MA"/>
    <property type="match status" value="1"/>
</dbReference>
<evidence type="ECO:0000256" key="2">
    <source>
        <dbReference type="ARBA" id="ARBA00029447"/>
    </source>
</evidence>
<dbReference type="InterPro" id="IPR004089">
    <property type="entry name" value="MCPsignal_dom"/>
</dbReference>
<evidence type="ECO:0000256" key="1">
    <source>
        <dbReference type="ARBA" id="ARBA00023224"/>
    </source>
</evidence>
<dbReference type="GO" id="GO:0016020">
    <property type="term" value="C:membrane"/>
    <property type="evidence" value="ECO:0007669"/>
    <property type="project" value="InterPro"/>
</dbReference>
<accession>A0A1T2X8N8</accession>
<dbReference type="SUPFAM" id="SSF46458">
    <property type="entry name" value="Globin-like"/>
    <property type="match status" value="1"/>
</dbReference>
<dbReference type="InterPro" id="IPR044398">
    <property type="entry name" value="Globin-sensor_dom"/>
</dbReference>
<protein>
    <recommendedName>
        <fullName evidence="4">Methyl-accepting transducer domain-containing protein</fullName>
    </recommendedName>
</protein>
<evidence type="ECO:0000313" key="5">
    <source>
        <dbReference type="EMBL" id="OPA76239.1"/>
    </source>
</evidence>
<dbReference type="AlphaFoldDB" id="A0A1T2X8N8"/>
<dbReference type="GO" id="GO:0019825">
    <property type="term" value="F:oxygen binding"/>
    <property type="evidence" value="ECO:0007669"/>
    <property type="project" value="InterPro"/>
</dbReference>
<dbReference type="InterPro" id="IPR004090">
    <property type="entry name" value="Chemotax_Me-accpt_rcpt"/>
</dbReference>
<dbReference type="OrthoDB" id="266313at2"/>
<dbReference type="Proteomes" id="UP000190188">
    <property type="component" value="Unassembled WGS sequence"/>
</dbReference>
<dbReference type="GO" id="GO:0006935">
    <property type="term" value="P:chemotaxis"/>
    <property type="evidence" value="ECO:0007669"/>
    <property type="project" value="InterPro"/>
</dbReference>
<dbReference type="PRINTS" id="PR00260">
    <property type="entry name" value="CHEMTRNSDUCR"/>
</dbReference>
<dbReference type="PROSITE" id="PS50111">
    <property type="entry name" value="CHEMOTAXIS_TRANSDUC_2"/>
    <property type="match status" value="1"/>
</dbReference>
<dbReference type="PANTHER" id="PTHR32089:SF112">
    <property type="entry name" value="LYSOZYME-LIKE PROTEIN-RELATED"/>
    <property type="match status" value="1"/>
</dbReference>
<dbReference type="InterPro" id="IPR012292">
    <property type="entry name" value="Globin/Proto"/>
</dbReference>
<sequence>MSFLRRKDKMLNRSEIVVFKEKAMAEEVVIAIHNPDILKQMEMIELRKEDIQLIKVLHPFVEEHIDAIVDSFYNSILQVEALKAIISDHSTVERLRKTLRNHLIELFHGNMDEAFIEKRKKVAEIHQYIGLEPKWYIAAFQNLQRSIIDIIYGHFKEYETARLFTTAVEKILNFEQQLVLESYEQRNIREKEKQYNEVKHHMKNSISSISEKVAELSEDTNSSVEALVASSQEVNDVVISTAKQSEQTKGSAFNGLQRIRDLKSLIHDIKQNTVEMKGTLAKLDDSGNQIKKVSSLVKEIADQTHLLALNSAIEAARAGENGRGFAVVAGEVRKLSAETQQAVQEIESLISQSNALTLEATESIEKVEFLVLQGELESDNTSELFAHIHESIDQSLLNVNSVQDKMNSLVHVIQDIGASSQQVAGAAESLDDTIRNI</sequence>
<dbReference type="GO" id="GO:0007165">
    <property type="term" value="P:signal transduction"/>
    <property type="evidence" value="ECO:0007669"/>
    <property type="project" value="UniProtKB-KW"/>
</dbReference>
<organism evidence="5 6">
    <name type="scientific">Paenibacillus selenitireducens</name>
    <dbReference type="NCBI Taxonomy" id="1324314"/>
    <lineage>
        <taxon>Bacteria</taxon>
        <taxon>Bacillati</taxon>
        <taxon>Bacillota</taxon>
        <taxon>Bacilli</taxon>
        <taxon>Bacillales</taxon>
        <taxon>Paenibacillaceae</taxon>
        <taxon>Paenibacillus</taxon>
    </lineage>
</organism>
<dbReference type="InterPro" id="IPR009050">
    <property type="entry name" value="Globin-like_sf"/>
</dbReference>
<dbReference type="PANTHER" id="PTHR32089">
    <property type="entry name" value="METHYL-ACCEPTING CHEMOTAXIS PROTEIN MCPB"/>
    <property type="match status" value="1"/>
</dbReference>
<feature type="domain" description="Methyl-accepting transducer" evidence="4">
    <location>
        <begin position="204"/>
        <end position="431"/>
    </location>
</feature>
<dbReference type="CDD" id="cd01068">
    <property type="entry name" value="globin_sensor"/>
    <property type="match status" value="1"/>
</dbReference>
<comment type="caution">
    <text evidence="5">The sequence shown here is derived from an EMBL/GenBank/DDBJ whole genome shotgun (WGS) entry which is preliminary data.</text>
</comment>
<comment type="similarity">
    <text evidence="2">Belongs to the methyl-accepting chemotaxis (MCP) protein family.</text>
</comment>